<dbReference type="GO" id="GO:0005778">
    <property type="term" value="C:peroxisomal membrane"/>
    <property type="evidence" value="ECO:0007669"/>
    <property type="project" value="UniProtKB-SubCell"/>
</dbReference>
<keyword evidence="5" id="KW-1133">Transmembrane helix</keyword>
<comment type="subcellular location">
    <subcellularLocation>
        <location evidence="4">Peroxisome membrane</location>
    </subcellularLocation>
</comment>
<protein>
    <submittedName>
        <fullName evidence="6">Peroxisomal biogenesis factor (PEX11)</fullName>
    </submittedName>
</protein>
<evidence type="ECO:0000256" key="4">
    <source>
        <dbReference type="ARBA" id="ARBA00046271"/>
    </source>
</evidence>
<dbReference type="Proteomes" id="UP000053958">
    <property type="component" value="Unassembled WGS sequence"/>
</dbReference>
<evidence type="ECO:0000256" key="5">
    <source>
        <dbReference type="SAM" id="Phobius"/>
    </source>
</evidence>
<evidence type="ECO:0000313" key="7">
    <source>
        <dbReference type="Proteomes" id="UP000053958"/>
    </source>
</evidence>
<dbReference type="Pfam" id="PF05648">
    <property type="entry name" value="PEX11"/>
    <property type="match status" value="1"/>
</dbReference>
<name>A0A0F4Z639_RASE3</name>
<dbReference type="PANTHER" id="PTHR12652:SF50">
    <property type="entry name" value="PEROXIN 11"/>
    <property type="match status" value="1"/>
</dbReference>
<dbReference type="GO" id="GO:0016559">
    <property type="term" value="P:peroxisome fission"/>
    <property type="evidence" value="ECO:0007669"/>
    <property type="project" value="InterPro"/>
</dbReference>
<gene>
    <name evidence="6" type="ORF">T310_0171</name>
</gene>
<evidence type="ECO:0000256" key="3">
    <source>
        <dbReference type="ARBA" id="ARBA00023140"/>
    </source>
</evidence>
<organism evidence="6 7">
    <name type="scientific">Rasamsonia emersonii (strain ATCC 16479 / CBS 393.64 / IMI 116815)</name>
    <dbReference type="NCBI Taxonomy" id="1408163"/>
    <lineage>
        <taxon>Eukaryota</taxon>
        <taxon>Fungi</taxon>
        <taxon>Dikarya</taxon>
        <taxon>Ascomycota</taxon>
        <taxon>Pezizomycotina</taxon>
        <taxon>Eurotiomycetes</taxon>
        <taxon>Eurotiomycetidae</taxon>
        <taxon>Eurotiales</taxon>
        <taxon>Trichocomaceae</taxon>
        <taxon>Rasamsonia</taxon>
    </lineage>
</organism>
<dbReference type="EMBL" id="LASV01000012">
    <property type="protein sequence ID" value="KKA25785.1"/>
    <property type="molecule type" value="Genomic_DNA"/>
</dbReference>
<dbReference type="PANTHER" id="PTHR12652">
    <property type="entry name" value="PEROXISOMAL BIOGENESIS FACTOR 11"/>
    <property type="match status" value="1"/>
</dbReference>
<feature type="transmembrane region" description="Helical" evidence="5">
    <location>
        <begin position="140"/>
        <end position="159"/>
    </location>
</feature>
<evidence type="ECO:0000313" key="6">
    <source>
        <dbReference type="EMBL" id="KKA25785.1"/>
    </source>
</evidence>
<keyword evidence="7" id="KW-1185">Reference proteome</keyword>
<dbReference type="OrthoDB" id="411017at2759"/>
<keyword evidence="3" id="KW-0576">Peroxisome</keyword>
<accession>A0A0F4Z639</accession>
<dbReference type="RefSeq" id="XP_013332397.1">
    <property type="nucleotide sequence ID" value="XM_013476943.1"/>
</dbReference>
<proteinExistence type="predicted"/>
<evidence type="ECO:0000256" key="1">
    <source>
        <dbReference type="ARBA" id="ARBA00022593"/>
    </source>
</evidence>
<comment type="caution">
    <text evidence="6">The sequence shown here is derived from an EMBL/GenBank/DDBJ whole genome shotgun (WGS) entry which is preliminary data.</text>
</comment>
<reference evidence="6 7" key="1">
    <citation type="submission" date="2015-04" db="EMBL/GenBank/DDBJ databases">
        <authorList>
            <person name="Heijne W.H."/>
            <person name="Fedorova N.D."/>
            <person name="Nierman W.C."/>
            <person name="Vollebregt A.W."/>
            <person name="Zhao Z."/>
            <person name="Wu L."/>
            <person name="Kumar M."/>
            <person name="Stam H."/>
            <person name="van den Berg M.A."/>
            <person name="Pel H.J."/>
        </authorList>
    </citation>
    <scope>NUCLEOTIDE SEQUENCE [LARGE SCALE GENOMIC DNA]</scope>
    <source>
        <strain evidence="6 7">CBS 393.64</strain>
    </source>
</reference>
<keyword evidence="5" id="KW-0812">Transmembrane</keyword>
<evidence type="ECO:0000256" key="2">
    <source>
        <dbReference type="ARBA" id="ARBA00023136"/>
    </source>
</evidence>
<keyword evidence="2 5" id="KW-0472">Membrane</keyword>
<dbReference type="GeneID" id="25312226"/>
<dbReference type="AlphaFoldDB" id="A0A0F4Z639"/>
<dbReference type="STRING" id="1408163.A0A0F4Z639"/>
<sequence>MVADALVYHPSVAHYLRFIATTLGRDKVLRTLQYFARFYAWYLYRTNKPQSSIAPWDAIKKQFGLTRKILRAGKFVEHLKAAAVAFDNKNPVDPVLRQLAVGRQLGYAGYLILDNLTLGDAIGFKKFDAAKKLQVHAYRAWLSGLIFSFVAGVYTLWRLQEKEKTINRKEGEGVVEAKKLERERAAARIQLISDICDLTVPLSSLGYVKFDDGIVGIAGTISSLIGVWSAWKKCA</sequence>
<dbReference type="InterPro" id="IPR008733">
    <property type="entry name" value="PEX11"/>
</dbReference>
<keyword evidence="1" id="KW-0962">Peroxisome biogenesis</keyword>